<reference evidence="4" key="1">
    <citation type="submission" date="2020-10" db="EMBL/GenBank/DDBJ databases">
        <authorList>
            <person name="Hahn C.J."/>
            <person name="Laso-Perez R."/>
            <person name="Vulcano F."/>
            <person name="Vaziourakis K.-M."/>
            <person name="Stokke R."/>
            <person name="Steen I.H."/>
            <person name="Teske A."/>
            <person name="Boetius A."/>
            <person name="Liebeke M."/>
            <person name="Amann R."/>
            <person name="Knittel K."/>
        </authorList>
    </citation>
    <scope>NUCLEOTIDE SEQUENCE</scope>
    <source>
        <strain evidence="4">Gfbio:e3339647-f889-4370-9287-4fb5cb688e4c:AG392O15_GoMArc1</strain>
    </source>
</reference>
<protein>
    <recommendedName>
        <fullName evidence="3">Antitoxin</fullName>
    </recommendedName>
</protein>
<dbReference type="InterPro" id="IPR024069">
    <property type="entry name" value="AF2212-like_dom_sf"/>
</dbReference>
<comment type="similarity">
    <text evidence="1 3">Belongs to the UPF0165 family.</text>
</comment>
<comment type="caution">
    <text evidence="4">The sequence shown here is derived from an EMBL/GenBank/DDBJ whole genome shotgun (WGS) entry which is preliminary data.</text>
</comment>
<evidence type="ECO:0000313" key="4">
    <source>
        <dbReference type="EMBL" id="CAD6490745.1"/>
    </source>
</evidence>
<dbReference type="Gene3D" id="4.10.1150.10">
    <property type="entry name" value="AF2212/PG0164-like"/>
    <property type="match status" value="1"/>
</dbReference>
<dbReference type="Proteomes" id="UP000610373">
    <property type="component" value="Unassembled WGS sequence"/>
</dbReference>
<dbReference type="EMBL" id="CAJHIO010000001">
    <property type="protein sequence ID" value="CAD6490745.1"/>
    <property type="molecule type" value="Genomic_DNA"/>
</dbReference>
<comment type="function">
    <text evidence="3">Antitoxin component of a type II toxin-antitoxin (TA) system.</text>
</comment>
<dbReference type="Pfam" id="PF01954">
    <property type="entry name" value="AF2212-like"/>
    <property type="match status" value="1"/>
</dbReference>
<evidence type="ECO:0000256" key="2">
    <source>
        <dbReference type="ARBA" id="ARBA00022649"/>
    </source>
</evidence>
<keyword evidence="2 3" id="KW-1277">Toxin-antitoxin system</keyword>
<dbReference type="InterPro" id="IPR008203">
    <property type="entry name" value="AF2212-like"/>
</dbReference>
<dbReference type="AlphaFoldDB" id="A0A811T7B6"/>
<evidence type="ECO:0000313" key="5">
    <source>
        <dbReference type="Proteomes" id="UP000610373"/>
    </source>
</evidence>
<evidence type="ECO:0000256" key="3">
    <source>
        <dbReference type="RuleBase" id="RU368051"/>
    </source>
</evidence>
<organism evidence="4 5">
    <name type="scientific">Candidatus Argoarchaeum ethanivorans</name>
    <dbReference type="NCBI Taxonomy" id="2608793"/>
    <lineage>
        <taxon>Archaea</taxon>
        <taxon>Methanobacteriati</taxon>
        <taxon>Methanobacteriota</taxon>
        <taxon>Stenosarchaea group</taxon>
        <taxon>Methanomicrobia</taxon>
        <taxon>Methanosarcinales</taxon>
        <taxon>Methanosarcinales incertae sedis</taxon>
        <taxon>GOM Arc I cluster</taxon>
        <taxon>Candidatus Argoarchaeum</taxon>
    </lineage>
</organism>
<dbReference type="SUPFAM" id="SSF141694">
    <property type="entry name" value="AF2212/PG0164-like"/>
    <property type="match status" value="1"/>
</dbReference>
<proteinExistence type="inferred from homology"/>
<evidence type="ECO:0000256" key="1">
    <source>
        <dbReference type="ARBA" id="ARBA00006615"/>
    </source>
</evidence>
<gene>
    <name evidence="4" type="ORF">CHKLHMKO_00007</name>
</gene>
<accession>A0A811T7B6</accession>
<sequence>MSNHSEIRFHILVIVDALIYRLVVRCPLSSIVLRIIQVDAVVKRLIFILRANKIHVERLIMMQKTIEVVYENGAFNPLHPVELIEGGKAKVTIEKEKEIITSKDIKELKEAIESLPKLKISLKKLDELYNEGKMLD</sequence>
<name>A0A811T7B6_9EURY</name>